<gene>
    <name evidence="1" type="ORF">PsorP6_017466</name>
</gene>
<accession>A0ACC0WMZ5</accession>
<dbReference type="EMBL" id="CM047590">
    <property type="protein sequence ID" value="KAI9919453.1"/>
    <property type="molecule type" value="Genomic_DNA"/>
</dbReference>
<evidence type="ECO:0000313" key="1">
    <source>
        <dbReference type="EMBL" id="KAI9919453.1"/>
    </source>
</evidence>
<comment type="caution">
    <text evidence="1">The sequence shown here is derived from an EMBL/GenBank/DDBJ whole genome shotgun (WGS) entry which is preliminary data.</text>
</comment>
<proteinExistence type="predicted"/>
<name>A0ACC0WMZ5_9STRA</name>
<organism evidence="1 2">
    <name type="scientific">Peronosclerospora sorghi</name>
    <dbReference type="NCBI Taxonomy" id="230839"/>
    <lineage>
        <taxon>Eukaryota</taxon>
        <taxon>Sar</taxon>
        <taxon>Stramenopiles</taxon>
        <taxon>Oomycota</taxon>
        <taxon>Peronosporomycetes</taxon>
        <taxon>Peronosporales</taxon>
        <taxon>Peronosporaceae</taxon>
        <taxon>Peronosclerospora</taxon>
    </lineage>
</organism>
<reference evidence="1 2" key="1">
    <citation type="journal article" date="2022" name="bioRxiv">
        <title>The genome of the oomycete Peronosclerospora sorghi, a cosmopolitan pathogen of maize and sorghum, is inflated with dispersed pseudogenes.</title>
        <authorList>
            <person name="Fletcher K."/>
            <person name="Martin F."/>
            <person name="Isakeit T."/>
            <person name="Cavanaugh K."/>
            <person name="Magill C."/>
            <person name="Michelmore R."/>
        </authorList>
    </citation>
    <scope>NUCLEOTIDE SEQUENCE [LARGE SCALE GENOMIC DNA]</scope>
    <source>
        <strain evidence="1">P6</strain>
    </source>
</reference>
<dbReference type="Proteomes" id="UP001163321">
    <property type="component" value="Chromosome 11"/>
</dbReference>
<sequence>MSATSTQRRRTHVYNKTLRLAGLFFCNLTLAVRTSSKDVFLANKNWTLLRLSETRQASAKVKKSLRVYLNNGTTVGDSKRSHRVDEAYFFINIATFLAFLHIKRRRAQSCP</sequence>
<keyword evidence="2" id="KW-1185">Reference proteome</keyword>
<evidence type="ECO:0000313" key="2">
    <source>
        <dbReference type="Proteomes" id="UP001163321"/>
    </source>
</evidence>
<protein>
    <submittedName>
        <fullName evidence="1">Uncharacterized protein</fullName>
    </submittedName>
</protein>